<gene>
    <name evidence="2" type="ORF">GNP93_17255</name>
</gene>
<dbReference type="EMBL" id="WNZX01000015">
    <property type="protein sequence ID" value="MUG72417.1"/>
    <property type="molecule type" value="Genomic_DNA"/>
</dbReference>
<name>A0A7X3CUR6_9BACL</name>
<reference evidence="2 3" key="1">
    <citation type="submission" date="2019-11" db="EMBL/GenBank/DDBJ databases">
        <title>Draft genome sequences of five Paenibacillus species of dairy origin.</title>
        <authorList>
            <person name="Olajide A.M."/>
            <person name="Chen S."/>
            <person name="Lapointe G."/>
        </authorList>
    </citation>
    <scope>NUCLEOTIDE SEQUENCE [LARGE SCALE GENOMIC DNA]</scope>
    <source>
        <strain evidence="2 3">2CS3</strain>
    </source>
</reference>
<keyword evidence="1" id="KW-1133">Transmembrane helix</keyword>
<accession>A0A7X3CUR6</accession>
<comment type="caution">
    <text evidence="2">The sequence shown here is derived from an EMBL/GenBank/DDBJ whole genome shotgun (WGS) entry which is preliminary data.</text>
</comment>
<dbReference type="AlphaFoldDB" id="A0A7X3CUR6"/>
<evidence type="ECO:0008006" key="4">
    <source>
        <dbReference type="Google" id="ProtNLM"/>
    </source>
</evidence>
<sequence length="76" mass="8102">MKRQNSNDNPWRAAALVSALGVDVVFCTAAGYWVGSWTGTHLGSLKAWIIGGVLVGFAVGILTSILVVKKFLEDKP</sequence>
<proteinExistence type="predicted"/>
<organism evidence="2 3">
    <name type="scientific">Paenibacillus validus</name>
    <dbReference type="NCBI Taxonomy" id="44253"/>
    <lineage>
        <taxon>Bacteria</taxon>
        <taxon>Bacillati</taxon>
        <taxon>Bacillota</taxon>
        <taxon>Bacilli</taxon>
        <taxon>Bacillales</taxon>
        <taxon>Paenibacillaceae</taxon>
        <taxon>Paenibacillus</taxon>
    </lineage>
</organism>
<feature type="transmembrane region" description="Helical" evidence="1">
    <location>
        <begin position="12"/>
        <end position="35"/>
    </location>
</feature>
<dbReference type="Proteomes" id="UP000450917">
    <property type="component" value="Unassembled WGS sequence"/>
</dbReference>
<keyword evidence="3" id="KW-1185">Reference proteome</keyword>
<evidence type="ECO:0000256" key="1">
    <source>
        <dbReference type="SAM" id="Phobius"/>
    </source>
</evidence>
<protein>
    <recommendedName>
        <fullName evidence="4">AtpZ/AtpI family protein</fullName>
    </recommendedName>
</protein>
<evidence type="ECO:0000313" key="3">
    <source>
        <dbReference type="Proteomes" id="UP000450917"/>
    </source>
</evidence>
<keyword evidence="1" id="KW-0472">Membrane</keyword>
<feature type="transmembrane region" description="Helical" evidence="1">
    <location>
        <begin position="47"/>
        <end position="68"/>
    </location>
</feature>
<dbReference type="RefSeq" id="WP_155615184.1">
    <property type="nucleotide sequence ID" value="NZ_WNZX01000015.1"/>
</dbReference>
<evidence type="ECO:0000313" key="2">
    <source>
        <dbReference type="EMBL" id="MUG72417.1"/>
    </source>
</evidence>
<keyword evidence="1" id="KW-0812">Transmembrane</keyword>